<sequence>MQEIGPLRRRTTSPLPDQGAFEWMENQGSHDIKHAISGTITIPRPRRPLVVEVRMQPHQASPPIGPLCESVVVWRSDNDAGNGSATSPSLHEAFLLLACRLSYPG</sequence>
<proteinExistence type="predicted"/>
<evidence type="ECO:0000313" key="2">
    <source>
        <dbReference type="Proteomes" id="UP001610335"/>
    </source>
</evidence>
<evidence type="ECO:0000313" key="1">
    <source>
        <dbReference type="EMBL" id="KAL2816403.1"/>
    </source>
</evidence>
<organism evidence="1 2">
    <name type="scientific">Aspergillus cavernicola</name>
    <dbReference type="NCBI Taxonomy" id="176166"/>
    <lineage>
        <taxon>Eukaryota</taxon>
        <taxon>Fungi</taxon>
        <taxon>Dikarya</taxon>
        <taxon>Ascomycota</taxon>
        <taxon>Pezizomycotina</taxon>
        <taxon>Eurotiomycetes</taxon>
        <taxon>Eurotiomycetidae</taxon>
        <taxon>Eurotiales</taxon>
        <taxon>Aspergillaceae</taxon>
        <taxon>Aspergillus</taxon>
        <taxon>Aspergillus subgen. Nidulantes</taxon>
    </lineage>
</organism>
<name>A0ABR4HNX1_9EURO</name>
<keyword evidence="2" id="KW-1185">Reference proteome</keyword>
<dbReference type="EMBL" id="JBFXLS010000101">
    <property type="protein sequence ID" value="KAL2816403.1"/>
    <property type="molecule type" value="Genomic_DNA"/>
</dbReference>
<comment type="caution">
    <text evidence="1">The sequence shown here is derived from an EMBL/GenBank/DDBJ whole genome shotgun (WGS) entry which is preliminary data.</text>
</comment>
<protein>
    <submittedName>
        <fullName evidence="1">Uncharacterized protein</fullName>
    </submittedName>
</protein>
<accession>A0ABR4HNX1</accession>
<reference evidence="1 2" key="1">
    <citation type="submission" date="2024-07" db="EMBL/GenBank/DDBJ databases">
        <title>Section-level genome sequencing and comparative genomics of Aspergillus sections Usti and Cavernicolus.</title>
        <authorList>
            <consortium name="Lawrence Berkeley National Laboratory"/>
            <person name="Nybo J.L."/>
            <person name="Vesth T.C."/>
            <person name="Theobald S."/>
            <person name="Frisvad J.C."/>
            <person name="Larsen T.O."/>
            <person name="Kjaerboelling I."/>
            <person name="Rothschild-Mancinelli K."/>
            <person name="Lyhne E.K."/>
            <person name="Kogle M.E."/>
            <person name="Barry K."/>
            <person name="Clum A."/>
            <person name="Na H."/>
            <person name="Ledsgaard L."/>
            <person name="Lin J."/>
            <person name="Lipzen A."/>
            <person name="Kuo A."/>
            <person name="Riley R."/>
            <person name="Mondo S."/>
            <person name="LaButti K."/>
            <person name="Haridas S."/>
            <person name="Pangalinan J."/>
            <person name="Salamov A.A."/>
            <person name="Simmons B.A."/>
            <person name="Magnuson J.K."/>
            <person name="Chen J."/>
            <person name="Drula E."/>
            <person name="Henrissat B."/>
            <person name="Wiebenga A."/>
            <person name="Lubbers R.J."/>
            <person name="Gomes A.C."/>
            <person name="Makela M.R."/>
            <person name="Stajich J."/>
            <person name="Grigoriev I.V."/>
            <person name="Mortensen U.H."/>
            <person name="De vries R.P."/>
            <person name="Baker S.E."/>
            <person name="Andersen M.R."/>
        </authorList>
    </citation>
    <scope>NUCLEOTIDE SEQUENCE [LARGE SCALE GENOMIC DNA]</scope>
    <source>
        <strain evidence="1 2">CBS 600.67</strain>
    </source>
</reference>
<dbReference type="Proteomes" id="UP001610335">
    <property type="component" value="Unassembled WGS sequence"/>
</dbReference>
<gene>
    <name evidence="1" type="ORF">BDW59DRAFT_153205</name>
</gene>